<evidence type="ECO:0000313" key="17">
    <source>
        <dbReference type="EMBL" id="KIW89542.1"/>
    </source>
</evidence>
<sequence>MLSTTTISHNIHSSSPVAQLGRAAFPLAHTRSALPRQHAALWIGSANYSSTAGTPSRPFSSKSQTHPIGPFSLIKPVPHNAAKLASAREFSTTRIAKLRDFFPPQETKFIRQTPPAWVHHGYTEAEMTNVEPAHREPKTMGDWFAWKLIRFCRVCMDLATGLRPEQQVDKKNPTTAVEAAKPLTEAQWLVRFVFLESIAGVPGMVAGMLRHLRSLRRMKRDNGWIETLLEESYNERMHLLTFMKMCEPGWFMKTMILGAQGVFFNALFFSYLISPKICHRFVGYLEEEAVHTYTRCIREIDQGMLEKWSNPDFKIPDMAVQYWNMPEGKRTMKDLIMYIRADEAVHRGVNHTLSNLNYKEDPNPFVSDYKTESSGHKPKAVLKPAGMGSITVESLSVPEILEHKYAAERDKCLRSDGNAQYLNLIDSDRFQHLEEDPWVDHATLNVQAPVMTDGSSCKVFILGFDASDIRLAKRAGGLAKHGTGSDALD</sequence>
<evidence type="ECO:0000256" key="8">
    <source>
        <dbReference type="ARBA" id="ARBA00022946"/>
    </source>
</evidence>
<keyword evidence="13" id="KW-0496">Mitochondrion</keyword>
<comment type="function">
    <text evidence="15">Catalyzes cyanide-resistant oxygen consumption. May increase respiration when the cytochrome respiratory pathway is restricted, or in response to low temperatures.</text>
</comment>
<reference evidence="17" key="1">
    <citation type="submission" date="2015-01" db="EMBL/GenBank/DDBJ databases">
        <title>The Genome Sequence of Cladophialophora bantiana CBS 173.52.</title>
        <authorList>
            <consortium name="The Broad Institute Genomics Platform"/>
            <person name="Cuomo C."/>
            <person name="de Hoog S."/>
            <person name="Gorbushina A."/>
            <person name="Stielow B."/>
            <person name="Teixiera M."/>
            <person name="Abouelleil A."/>
            <person name="Chapman S.B."/>
            <person name="Priest M."/>
            <person name="Young S.K."/>
            <person name="Wortman J."/>
            <person name="Nusbaum C."/>
            <person name="Birren B."/>
        </authorList>
    </citation>
    <scope>NUCLEOTIDE SEQUENCE [LARGE SCALE GENOMIC DNA]</scope>
    <source>
        <strain evidence="17">CBS 173.52</strain>
    </source>
</reference>
<proteinExistence type="inferred from homology"/>
<dbReference type="CDD" id="cd01053">
    <property type="entry name" value="AOX"/>
    <property type="match status" value="1"/>
</dbReference>
<dbReference type="GO" id="GO:0005743">
    <property type="term" value="C:mitochondrial inner membrane"/>
    <property type="evidence" value="ECO:0007669"/>
    <property type="project" value="UniProtKB-SubCell"/>
</dbReference>
<dbReference type="InterPro" id="IPR038659">
    <property type="entry name" value="AOX_sf"/>
</dbReference>
<evidence type="ECO:0000256" key="13">
    <source>
        <dbReference type="ARBA" id="ARBA00023128"/>
    </source>
</evidence>
<protein>
    <recommendedName>
        <fullName evidence="16">Alternative oxidase</fullName>
        <ecNumber evidence="16">1.-.-.-</ecNumber>
    </recommendedName>
</protein>
<evidence type="ECO:0000256" key="15">
    <source>
        <dbReference type="ARBA" id="ARBA00025285"/>
    </source>
</evidence>
<evidence type="ECO:0000256" key="2">
    <source>
        <dbReference type="ARBA" id="ARBA00008388"/>
    </source>
</evidence>
<name>A0A0D2FSL5_CLAB1</name>
<dbReference type="GO" id="GO:0098803">
    <property type="term" value="C:respiratory chain complex"/>
    <property type="evidence" value="ECO:0007669"/>
    <property type="project" value="UniProtKB-UniRule"/>
</dbReference>
<evidence type="ECO:0000256" key="9">
    <source>
        <dbReference type="ARBA" id="ARBA00022982"/>
    </source>
</evidence>
<dbReference type="GeneID" id="27702626"/>
<keyword evidence="7" id="KW-0999">Mitochondrion inner membrane</keyword>
<dbReference type="HOGENOM" id="CLU_041974_3_2_1"/>
<evidence type="ECO:0000256" key="5">
    <source>
        <dbReference type="ARBA" id="ARBA00022692"/>
    </source>
</evidence>
<dbReference type="EMBL" id="KN846995">
    <property type="protein sequence ID" value="KIW89542.1"/>
    <property type="molecule type" value="Genomic_DNA"/>
</dbReference>
<evidence type="ECO:0000256" key="16">
    <source>
        <dbReference type="RuleBase" id="RU003779"/>
    </source>
</evidence>
<dbReference type="Gene3D" id="1.20.1260.140">
    <property type="entry name" value="Alternative oxidase"/>
    <property type="match status" value="1"/>
</dbReference>
<dbReference type="Proteomes" id="UP000053789">
    <property type="component" value="Unassembled WGS sequence"/>
</dbReference>
<evidence type="ECO:0000256" key="1">
    <source>
        <dbReference type="ARBA" id="ARBA00004292"/>
    </source>
</evidence>
<keyword evidence="18" id="KW-1185">Reference proteome</keyword>
<dbReference type="EC" id="1.-.-.-" evidence="16"/>
<evidence type="ECO:0000256" key="12">
    <source>
        <dbReference type="ARBA" id="ARBA00023004"/>
    </source>
</evidence>
<evidence type="ECO:0000256" key="4">
    <source>
        <dbReference type="ARBA" id="ARBA00022660"/>
    </source>
</evidence>
<evidence type="ECO:0000256" key="14">
    <source>
        <dbReference type="ARBA" id="ARBA00023136"/>
    </source>
</evidence>
<evidence type="ECO:0000256" key="3">
    <source>
        <dbReference type="ARBA" id="ARBA00022448"/>
    </source>
</evidence>
<evidence type="ECO:0000256" key="6">
    <source>
        <dbReference type="ARBA" id="ARBA00022723"/>
    </source>
</evidence>
<keyword evidence="5 16" id="KW-0812">Transmembrane</keyword>
<comment type="subcellular location">
    <subcellularLocation>
        <location evidence="1">Mitochondrion inner membrane</location>
        <topology evidence="1">Multi-pass membrane protein</topology>
        <orientation evidence="1">Matrix side</orientation>
    </subcellularLocation>
</comment>
<dbReference type="PANTHER" id="PTHR31803">
    <property type="entry name" value="ALTERNATIVE OXIDASE"/>
    <property type="match status" value="1"/>
</dbReference>
<dbReference type="GO" id="GO:0009916">
    <property type="term" value="F:alternative oxidase activity"/>
    <property type="evidence" value="ECO:0007669"/>
    <property type="project" value="UniProtKB-UniRule"/>
</dbReference>
<dbReference type="FunFam" id="1.20.1260.140:FF:000002">
    <property type="entry name" value="Alternative oxidase"/>
    <property type="match status" value="1"/>
</dbReference>
<keyword evidence="12 16" id="KW-0408">Iron</keyword>
<comment type="similarity">
    <text evidence="2 16">Belongs to the alternative oxidase family.</text>
</comment>
<keyword evidence="8" id="KW-0809">Transit peptide</keyword>
<accession>A0A0D2FSL5</accession>
<dbReference type="GO" id="GO:0046872">
    <property type="term" value="F:metal ion binding"/>
    <property type="evidence" value="ECO:0007669"/>
    <property type="project" value="UniProtKB-UniRule"/>
</dbReference>
<dbReference type="RefSeq" id="XP_016616211.1">
    <property type="nucleotide sequence ID" value="XM_016767419.1"/>
</dbReference>
<comment type="cofactor">
    <cofactor evidence="16">
        <name>Fe cation</name>
        <dbReference type="ChEBI" id="CHEBI:24875"/>
    </cofactor>
    <text evidence="16">Binds 2 iron ions per subunit.</text>
</comment>
<keyword evidence="6 16" id="KW-0479">Metal-binding</keyword>
<gene>
    <name evidence="17" type="ORF">Z519_09698</name>
</gene>
<dbReference type="Pfam" id="PF01786">
    <property type="entry name" value="AOX"/>
    <property type="match status" value="1"/>
</dbReference>
<dbReference type="OrthoDB" id="16906at2759"/>
<dbReference type="InterPro" id="IPR002680">
    <property type="entry name" value="AOX"/>
</dbReference>
<evidence type="ECO:0000256" key="10">
    <source>
        <dbReference type="ARBA" id="ARBA00022989"/>
    </source>
</evidence>
<keyword evidence="10" id="KW-1133">Transmembrane helix</keyword>
<keyword evidence="3" id="KW-0813">Transport</keyword>
<keyword evidence="9 16" id="KW-0249">Electron transport</keyword>
<keyword evidence="11 16" id="KW-0560">Oxidoreductase</keyword>
<dbReference type="VEuPathDB" id="FungiDB:Z519_09698"/>
<organism evidence="17 18">
    <name type="scientific">Cladophialophora bantiana (strain ATCC 10958 / CBS 173.52 / CDC B-1940 / NIH 8579)</name>
    <name type="common">Xylohypha bantiana</name>
    <dbReference type="NCBI Taxonomy" id="1442370"/>
    <lineage>
        <taxon>Eukaryota</taxon>
        <taxon>Fungi</taxon>
        <taxon>Dikarya</taxon>
        <taxon>Ascomycota</taxon>
        <taxon>Pezizomycotina</taxon>
        <taxon>Eurotiomycetes</taxon>
        <taxon>Chaetothyriomycetidae</taxon>
        <taxon>Chaetothyriales</taxon>
        <taxon>Herpotrichiellaceae</taxon>
        <taxon>Cladophialophora</taxon>
    </lineage>
</organism>
<evidence type="ECO:0000256" key="11">
    <source>
        <dbReference type="ARBA" id="ARBA00023002"/>
    </source>
</evidence>
<evidence type="ECO:0000256" key="7">
    <source>
        <dbReference type="ARBA" id="ARBA00022792"/>
    </source>
</evidence>
<evidence type="ECO:0000313" key="18">
    <source>
        <dbReference type="Proteomes" id="UP000053789"/>
    </source>
</evidence>
<keyword evidence="14 16" id="KW-0472">Membrane</keyword>
<dbReference type="PANTHER" id="PTHR31803:SF3">
    <property type="entry name" value="ALTERNATIVE OXIDASE"/>
    <property type="match status" value="1"/>
</dbReference>
<dbReference type="AlphaFoldDB" id="A0A0D2FSL5"/>
<dbReference type="GO" id="GO:0010230">
    <property type="term" value="P:alternative respiration"/>
    <property type="evidence" value="ECO:0007669"/>
    <property type="project" value="TreeGrafter"/>
</dbReference>
<keyword evidence="4 16" id="KW-0679">Respiratory chain</keyword>